<dbReference type="RefSeq" id="WP_175599609.1">
    <property type="nucleotide sequence ID" value="NZ_JABWGO010000001.1"/>
</dbReference>
<dbReference type="AlphaFoldDB" id="A0A7Y6INK1"/>
<sequence length="84" mass="9687">MAPFDREYGRHLGNPLTSEPFVTFPLGGVEDTAVRERLLTLTLGSDELADVKKRYGRTYWDPGYKERHIAYLQRFFLRLNAGVP</sequence>
<dbReference type="Proteomes" id="UP000546126">
    <property type="component" value="Unassembled WGS sequence"/>
</dbReference>
<evidence type="ECO:0000313" key="2">
    <source>
        <dbReference type="Proteomes" id="UP000546126"/>
    </source>
</evidence>
<gene>
    <name evidence="1" type="ORF">HT134_08610</name>
</gene>
<proteinExistence type="predicted"/>
<dbReference type="EMBL" id="JABWGO010000001">
    <property type="protein sequence ID" value="NUW40194.1"/>
    <property type="molecule type" value="Genomic_DNA"/>
</dbReference>
<name>A0A7Y6INK1_9ACTN</name>
<keyword evidence="2" id="KW-1185">Reference proteome</keyword>
<reference evidence="1 2" key="1">
    <citation type="submission" date="2020-06" db="EMBL/GenBank/DDBJ databases">
        <authorList>
            <person name="Chanama M."/>
        </authorList>
    </citation>
    <scope>NUCLEOTIDE SEQUENCE [LARGE SCALE GENOMIC DNA]</scope>
    <source>
        <strain evidence="1 2">TBRC6557</strain>
    </source>
</reference>
<comment type="caution">
    <text evidence="1">The sequence shown here is derived from an EMBL/GenBank/DDBJ whole genome shotgun (WGS) entry which is preliminary data.</text>
</comment>
<accession>A0A7Y6INK1</accession>
<protein>
    <submittedName>
        <fullName evidence="1">Uncharacterized protein</fullName>
    </submittedName>
</protein>
<organism evidence="1 2">
    <name type="scientific">Nonomuraea rhodomycinica</name>
    <dbReference type="NCBI Taxonomy" id="1712872"/>
    <lineage>
        <taxon>Bacteria</taxon>
        <taxon>Bacillati</taxon>
        <taxon>Actinomycetota</taxon>
        <taxon>Actinomycetes</taxon>
        <taxon>Streptosporangiales</taxon>
        <taxon>Streptosporangiaceae</taxon>
        <taxon>Nonomuraea</taxon>
    </lineage>
</organism>
<evidence type="ECO:0000313" key="1">
    <source>
        <dbReference type="EMBL" id="NUW40194.1"/>
    </source>
</evidence>